<sequence length="186" mass="21596">MEQHVALLEKLQILKKKKMTAKKIVDQQKTTIRELTDQNKLSENNHNMIENLGYLLKQIDQHFQQLQSLTKDDQNMNIINERLLKDILGVSLSFHERTIVCDENNLLEKINHAAADLSELIETLKQISEGNGIHEKLNSMKIDRNMSAEELEMVIINQRKELFNLRSKLSEIYANRVVEEVSCITS</sequence>
<evidence type="ECO:0000313" key="3">
    <source>
        <dbReference type="EMBL" id="CAF1139394.1"/>
    </source>
</evidence>
<dbReference type="Proteomes" id="UP000663829">
    <property type="component" value="Unassembled WGS sequence"/>
</dbReference>
<accession>A0A814RXU7</accession>
<dbReference type="EMBL" id="CAJNOQ010006563">
    <property type="protein sequence ID" value="CAF1139394.1"/>
    <property type="molecule type" value="Genomic_DNA"/>
</dbReference>
<keyword evidence="1" id="KW-0175">Coiled coil</keyword>
<gene>
    <name evidence="3" type="ORF">GPM918_LOCUS20603</name>
    <name evidence="2" type="ORF">OVA965_LOCUS6798</name>
    <name evidence="5" type="ORF">SRO942_LOCUS20600</name>
    <name evidence="4" type="ORF">TMI583_LOCUS6794</name>
</gene>
<name>A0A814RXU7_9BILA</name>
<evidence type="ECO:0000313" key="6">
    <source>
        <dbReference type="Proteomes" id="UP000663829"/>
    </source>
</evidence>
<dbReference type="Proteomes" id="UP000682733">
    <property type="component" value="Unassembled WGS sequence"/>
</dbReference>
<feature type="coiled-coil region" evidence="1">
    <location>
        <begin position="25"/>
        <end position="52"/>
    </location>
</feature>
<keyword evidence="6" id="KW-1185">Reference proteome</keyword>
<protein>
    <submittedName>
        <fullName evidence="3">Uncharacterized protein</fullName>
    </submittedName>
</protein>
<dbReference type="OrthoDB" id="10509023at2759"/>
<evidence type="ECO:0000313" key="2">
    <source>
        <dbReference type="EMBL" id="CAF0844100.1"/>
    </source>
</evidence>
<dbReference type="EMBL" id="CAJNOK010002089">
    <property type="protein sequence ID" value="CAF0844100.1"/>
    <property type="molecule type" value="Genomic_DNA"/>
</dbReference>
<comment type="caution">
    <text evidence="3">The sequence shown here is derived from an EMBL/GenBank/DDBJ whole genome shotgun (WGS) entry which is preliminary data.</text>
</comment>
<evidence type="ECO:0000256" key="1">
    <source>
        <dbReference type="SAM" id="Coils"/>
    </source>
</evidence>
<dbReference type="EMBL" id="CAJOBC010006563">
    <property type="protein sequence ID" value="CAF3903117.1"/>
    <property type="molecule type" value="Genomic_DNA"/>
</dbReference>
<evidence type="ECO:0000313" key="5">
    <source>
        <dbReference type="EMBL" id="CAF3903117.1"/>
    </source>
</evidence>
<dbReference type="Proteomes" id="UP000677228">
    <property type="component" value="Unassembled WGS sequence"/>
</dbReference>
<organism evidence="3 6">
    <name type="scientific">Didymodactylos carnosus</name>
    <dbReference type="NCBI Taxonomy" id="1234261"/>
    <lineage>
        <taxon>Eukaryota</taxon>
        <taxon>Metazoa</taxon>
        <taxon>Spiralia</taxon>
        <taxon>Gnathifera</taxon>
        <taxon>Rotifera</taxon>
        <taxon>Eurotatoria</taxon>
        <taxon>Bdelloidea</taxon>
        <taxon>Philodinida</taxon>
        <taxon>Philodinidae</taxon>
        <taxon>Didymodactylos</taxon>
    </lineage>
</organism>
<evidence type="ECO:0000313" key="4">
    <source>
        <dbReference type="EMBL" id="CAF3629205.1"/>
    </source>
</evidence>
<dbReference type="EMBL" id="CAJOBA010002089">
    <property type="protein sequence ID" value="CAF3629205.1"/>
    <property type="molecule type" value="Genomic_DNA"/>
</dbReference>
<dbReference type="Proteomes" id="UP000681722">
    <property type="component" value="Unassembled WGS sequence"/>
</dbReference>
<proteinExistence type="predicted"/>
<reference evidence="3" key="1">
    <citation type="submission" date="2021-02" db="EMBL/GenBank/DDBJ databases">
        <authorList>
            <person name="Nowell W R."/>
        </authorList>
    </citation>
    <scope>NUCLEOTIDE SEQUENCE</scope>
</reference>
<dbReference type="AlphaFoldDB" id="A0A814RXU7"/>